<protein>
    <submittedName>
        <fullName evidence="1">ERMES complex subunit</fullName>
    </submittedName>
</protein>
<dbReference type="EMBL" id="JANBUK010003923">
    <property type="protein sequence ID" value="KAJ2765622.1"/>
    <property type="molecule type" value="Genomic_DNA"/>
</dbReference>
<evidence type="ECO:0000313" key="1">
    <source>
        <dbReference type="EMBL" id="KAJ2765622.1"/>
    </source>
</evidence>
<keyword evidence="2" id="KW-1185">Reference proteome</keyword>
<dbReference type="Proteomes" id="UP001140066">
    <property type="component" value="Unassembled WGS sequence"/>
</dbReference>
<sequence length="81" mass="9134">MSFKFNWGGFPPEFNEEALAMLTQALNKGGNKPPNLVGPIVAKELDLGSNPPQLDILEISELEEDRFRAMFRMKYEGDGYL</sequence>
<name>A0ACC1JQT6_9FUNG</name>
<feature type="non-terminal residue" evidence="1">
    <location>
        <position position="81"/>
    </location>
</feature>
<organism evidence="1 2">
    <name type="scientific">Coemansia linderi</name>
    <dbReference type="NCBI Taxonomy" id="2663919"/>
    <lineage>
        <taxon>Eukaryota</taxon>
        <taxon>Fungi</taxon>
        <taxon>Fungi incertae sedis</taxon>
        <taxon>Zoopagomycota</taxon>
        <taxon>Kickxellomycotina</taxon>
        <taxon>Kickxellomycetes</taxon>
        <taxon>Kickxellales</taxon>
        <taxon>Kickxellaceae</taxon>
        <taxon>Coemansia</taxon>
    </lineage>
</organism>
<proteinExistence type="predicted"/>
<accession>A0ACC1JQT6</accession>
<evidence type="ECO:0000313" key="2">
    <source>
        <dbReference type="Proteomes" id="UP001140066"/>
    </source>
</evidence>
<reference evidence="1" key="1">
    <citation type="submission" date="2022-07" db="EMBL/GenBank/DDBJ databases">
        <title>Phylogenomic reconstructions and comparative analyses of Kickxellomycotina fungi.</title>
        <authorList>
            <person name="Reynolds N.K."/>
            <person name="Stajich J.E."/>
            <person name="Barry K."/>
            <person name="Grigoriev I.V."/>
            <person name="Crous P."/>
            <person name="Smith M.E."/>
        </authorList>
    </citation>
    <scope>NUCLEOTIDE SEQUENCE</scope>
    <source>
        <strain evidence="1">BCRC 34191</strain>
    </source>
</reference>
<gene>
    <name evidence="1" type="primary">MDM34</name>
    <name evidence="1" type="ORF">GGI18_006179</name>
</gene>
<comment type="caution">
    <text evidence="1">The sequence shown here is derived from an EMBL/GenBank/DDBJ whole genome shotgun (WGS) entry which is preliminary data.</text>
</comment>